<comment type="similarity">
    <text evidence="1">Belongs to the peptidase C2 family.</text>
</comment>
<protein>
    <recommendedName>
        <fullName evidence="13">Calpain catalytic domain-containing protein</fullName>
    </recommendedName>
</protein>
<dbReference type="InterPro" id="IPR038765">
    <property type="entry name" value="Papain-like_cys_pep_sf"/>
</dbReference>
<dbReference type="InterPro" id="IPR001300">
    <property type="entry name" value="Peptidase_C2_calpain_cat"/>
</dbReference>
<evidence type="ECO:0000256" key="2">
    <source>
        <dbReference type="ARBA" id="ARBA00022553"/>
    </source>
</evidence>
<dbReference type="CDD" id="cd00044">
    <property type="entry name" value="CysPc"/>
    <property type="match status" value="1"/>
</dbReference>
<dbReference type="InterPro" id="IPR000169">
    <property type="entry name" value="Pept_cys_AS"/>
</dbReference>
<dbReference type="GO" id="GO:0004198">
    <property type="term" value="F:calcium-dependent cysteine-type endopeptidase activity"/>
    <property type="evidence" value="ECO:0007669"/>
    <property type="project" value="InterPro"/>
</dbReference>
<dbReference type="InterPro" id="IPR022684">
    <property type="entry name" value="Calpain_cysteine_protease"/>
</dbReference>
<dbReference type="GO" id="GO:0008270">
    <property type="term" value="F:zinc ion binding"/>
    <property type="evidence" value="ECO:0007669"/>
    <property type="project" value="UniProtKB-KW"/>
</dbReference>
<dbReference type="FunFam" id="3.90.70.10:FF:000010">
    <property type="entry name" value="Calpain 15"/>
    <property type="match status" value="1"/>
</dbReference>
<dbReference type="Pfam" id="PF00648">
    <property type="entry name" value="Peptidase_C2"/>
    <property type="match status" value="1"/>
</dbReference>
<feature type="non-terminal residue" evidence="14">
    <location>
        <position position="496"/>
    </location>
</feature>
<comment type="caution">
    <text evidence="14">The sequence shown here is derived from an EMBL/GenBank/DDBJ whole genome shotgun (WGS) entry which is preliminary data.</text>
</comment>
<evidence type="ECO:0000256" key="3">
    <source>
        <dbReference type="ARBA" id="ARBA00022670"/>
    </source>
</evidence>
<evidence type="ECO:0000256" key="9">
    <source>
        <dbReference type="ARBA" id="ARBA00022833"/>
    </source>
</evidence>
<keyword evidence="2" id="KW-0597">Phosphoprotein</keyword>
<keyword evidence="7 11" id="KW-0378">Hydrolase</keyword>
<dbReference type="OrthoDB" id="424753at2759"/>
<feature type="active site" evidence="10 11">
    <location>
        <position position="298"/>
    </location>
</feature>
<accession>A0A9P6JHM5</accession>
<evidence type="ECO:0000256" key="6">
    <source>
        <dbReference type="ARBA" id="ARBA00022771"/>
    </source>
</evidence>
<evidence type="ECO:0000256" key="5">
    <source>
        <dbReference type="ARBA" id="ARBA00022737"/>
    </source>
</evidence>
<dbReference type="SMART" id="SM00230">
    <property type="entry name" value="CysPc"/>
    <property type="match status" value="1"/>
</dbReference>
<dbReference type="SUPFAM" id="SSF49758">
    <property type="entry name" value="Calpain large subunit, middle domain (domain III)"/>
    <property type="match status" value="1"/>
</dbReference>
<keyword evidence="8 11" id="KW-0788">Thiol protease</keyword>
<feature type="compositionally biased region" description="Basic residues" evidence="12">
    <location>
        <begin position="487"/>
        <end position="496"/>
    </location>
</feature>
<keyword evidence="3 11" id="KW-0645">Protease</keyword>
<evidence type="ECO:0000256" key="1">
    <source>
        <dbReference type="ARBA" id="ARBA00007623"/>
    </source>
</evidence>
<evidence type="ECO:0000313" key="15">
    <source>
        <dbReference type="Proteomes" id="UP000749646"/>
    </source>
</evidence>
<dbReference type="GO" id="GO:0006508">
    <property type="term" value="P:proteolysis"/>
    <property type="evidence" value="ECO:0007669"/>
    <property type="project" value="UniProtKB-KW"/>
</dbReference>
<keyword evidence="9" id="KW-0862">Zinc</keyword>
<evidence type="ECO:0000313" key="14">
    <source>
        <dbReference type="EMBL" id="KAF9980083.1"/>
    </source>
</evidence>
<dbReference type="InterPro" id="IPR036213">
    <property type="entry name" value="Calpain_III_sf"/>
</dbReference>
<dbReference type="PANTHER" id="PTHR10183">
    <property type="entry name" value="CALPAIN"/>
    <property type="match status" value="1"/>
</dbReference>
<dbReference type="AlphaFoldDB" id="A0A9P6JHM5"/>
<gene>
    <name evidence="14" type="ORF">BGZ65_005576</name>
</gene>
<evidence type="ECO:0000256" key="4">
    <source>
        <dbReference type="ARBA" id="ARBA00022723"/>
    </source>
</evidence>
<feature type="active site" evidence="10 11">
    <location>
        <position position="120"/>
    </location>
</feature>
<dbReference type="PROSITE" id="PS50203">
    <property type="entry name" value="CALPAIN_CAT"/>
    <property type="match status" value="1"/>
</dbReference>
<feature type="region of interest" description="Disordered" evidence="12">
    <location>
        <begin position="463"/>
        <end position="496"/>
    </location>
</feature>
<feature type="active site" evidence="10 11">
    <location>
        <position position="278"/>
    </location>
</feature>
<evidence type="ECO:0000256" key="11">
    <source>
        <dbReference type="PROSITE-ProRule" id="PRU00239"/>
    </source>
</evidence>
<feature type="domain" description="Calpain catalytic" evidence="13">
    <location>
        <begin position="91"/>
        <end position="354"/>
    </location>
</feature>
<evidence type="ECO:0000256" key="8">
    <source>
        <dbReference type="ARBA" id="ARBA00022807"/>
    </source>
</evidence>
<sequence length="496" mass="56683">MGRKSKKNSSNASILRKHNKELLLPSATLVATAAMKAAIEACEAKVDAIVTECLENNCKFRDQKFDILLNPNDCLYNTLKTEGYADIAGTKRVPDLFKNSVFFLNGANPDDIKQGRIGDCWFLAALAVVSNIQGLLEKLCVKRNEQVGVYGFIFFKDGDWVSTVVDDQLFYTIDPRSFKNSPYFSACREERETWLPLMEKAYAKIHGDYKTIEGGQTSEGIEDLTGGVASVLFTNDILDKDRFWEDMKNVNKSLLMGCDINYVDGDGRVDKHGIQRNHAYSVLRVAEQGEERLVQIRNPWGTVEWNGDWADQSDKWTPEIAKTLNHKDGDDGQFWMSYKDFLKVFTEIDCCRIFDASWSVASSWISYNVEPRSSGKFAFEITKESETVFVLTQPDTRYFGADVAEYKYFHSFHVYDSEDKLVKRSRPQIFYAHRSVNCEVRLKPGKYSAVPFVRRELNNVKLPEEAKADKEDGSDSEGDKKASYLFQHRKTRHIRN</sequence>
<organism evidence="14 15">
    <name type="scientific">Modicella reniformis</name>
    <dbReference type="NCBI Taxonomy" id="1440133"/>
    <lineage>
        <taxon>Eukaryota</taxon>
        <taxon>Fungi</taxon>
        <taxon>Fungi incertae sedis</taxon>
        <taxon>Mucoromycota</taxon>
        <taxon>Mortierellomycotina</taxon>
        <taxon>Mortierellomycetes</taxon>
        <taxon>Mortierellales</taxon>
        <taxon>Mortierellaceae</taxon>
        <taxon>Modicella</taxon>
    </lineage>
</organism>
<keyword evidence="4" id="KW-0479">Metal-binding</keyword>
<dbReference type="PRINTS" id="PR00704">
    <property type="entry name" value="CALPAIN"/>
</dbReference>
<keyword evidence="15" id="KW-1185">Reference proteome</keyword>
<keyword evidence="6" id="KW-0863">Zinc-finger</keyword>
<name>A0A9P6JHM5_9FUNG</name>
<evidence type="ECO:0000256" key="7">
    <source>
        <dbReference type="ARBA" id="ARBA00022801"/>
    </source>
</evidence>
<feature type="compositionally biased region" description="Basic and acidic residues" evidence="12">
    <location>
        <begin position="463"/>
        <end position="482"/>
    </location>
</feature>
<evidence type="ECO:0000256" key="12">
    <source>
        <dbReference type="SAM" id="MobiDB-lite"/>
    </source>
</evidence>
<dbReference type="EMBL" id="JAAAHW010003910">
    <property type="protein sequence ID" value="KAF9980083.1"/>
    <property type="molecule type" value="Genomic_DNA"/>
</dbReference>
<dbReference type="PANTHER" id="PTHR10183:SF379">
    <property type="entry name" value="CALPAIN-5"/>
    <property type="match status" value="1"/>
</dbReference>
<dbReference type="PROSITE" id="PS00139">
    <property type="entry name" value="THIOL_PROTEASE_CYS"/>
    <property type="match status" value="1"/>
</dbReference>
<dbReference type="SUPFAM" id="SSF54001">
    <property type="entry name" value="Cysteine proteinases"/>
    <property type="match status" value="1"/>
</dbReference>
<evidence type="ECO:0000256" key="10">
    <source>
        <dbReference type="PIRSR" id="PIRSR622684-1"/>
    </source>
</evidence>
<dbReference type="Gene3D" id="3.90.70.10">
    <property type="entry name" value="Cysteine proteinases"/>
    <property type="match status" value="1"/>
</dbReference>
<reference evidence="14" key="1">
    <citation type="journal article" date="2020" name="Fungal Divers.">
        <title>Resolving the Mortierellaceae phylogeny through synthesis of multi-gene phylogenetics and phylogenomics.</title>
        <authorList>
            <person name="Vandepol N."/>
            <person name="Liber J."/>
            <person name="Desiro A."/>
            <person name="Na H."/>
            <person name="Kennedy M."/>
            <person name="Barry K."/>
            <person name="Grigoriev I.V."/>
            <person name="Miller A.N."/>
            <person name="O'Donnell K."/>
            <person name="Stajich J.E."/>
            <person name="Bonito G."/>
        </authorList>
    </citation>
    <scope>NUCLEOTIDE SEQUENCE</scope>
    <source>
        <strain evidence="14">MES-2147</strain>
    </source>
</reference>
<evidence type="ECO:0000259" key="13">
    <source>
        <dbReference type="PROSITE" id="PS50203"/>
    </source>
</evidence>
<keyword evidence="5" id="KW-0677">Repeat</keyword>
<proteinExistence type="inferred from homology"/>
<dbReference type="Proteomes" id="UP000749646">
    <property type="component" value="Unassembled WGS sequence"/>
</dbReference>